<protein>
    <recommendedName>
        <fullName evidence="3">NAD-dependent epimerase/dehydratase domain-containing protein</fullName>
    </recommendedName>
</protein>
<dbReference type="Pfam" id="PF01370">
    <property type="entry name" value="Epimerase"/>
    <property type="match status" value="1"/>
</dbReference>
<dbReference type="OrthoDB" id="2735536at2759"/>
<dbReference type="EMBL" id="JAOQAZ010000049">
    <property type="protein sequence ID" value="KAJ4244729.1"/>
    <property type="molecule type" value="Genomic_DNA"/>
</dbReference>
<feature type="domain" description="NAD-dependent epimerase/dehydratase" evidence="3">
    <location>
        <begin position="15"/>
        <end position="266"/>
    </location>
</feature>
<dbReference type="InterPro" id="IPR001509">
    <property type="entry name" value="Epimerase_deHydtase"/>
</dbReference>
<evidence type="ECO:0000259" key="3">
    <source>
        <dbReference type="Pfam" id="PF01370"/>
    </source>
</evidence>
<keyword evidence="5" id="KW-1185">Reference proteome</keyword>
<keyword evidence="1" id="KW-0560">Oxidoreductase</keyword>
<comment type="similarity">
    <text evidence="2">Belongs to the NAD(P)-dependent epimerase/dehydratase family. Dihydroflavonol-4-reductase subfamily.</text>
</comment>
<organism evidence="4 5">
    <name type="scientific">Fusarium torreyae</name>
    <dbReference type="NCBI Taxonomy" id="1237075"/>
    <lineage>
        <taxon>Eukaryota</taxon>
        <taxon>Fungi</taxon>
        <taxon>Dikarya</taxon>
        <taxon>Ascomycota</taxon>
        <taxon>Pezizomycotina</taxon>
        <taxon>Sordariomycetes</taxon>
        <taxon>Hypocreomycetidae</taxon>
        <taxon>Hypocreales</taxon>
        <taxon>Nectriaceae</taxon>
        <taxon>Fusarium</taxon>
    </lineage>
</organism>
<evidence type="ECO:0000313" key="4">
    <source>
        <dbReference type="EMBL" id="KAJ4244729.1"/>
    </source>
</evidence>
<evidence type="ECO:0000256" key="1">
    <source>
        <dbReference type="ARBA" id="ARBA00023002"/>
    </source>
</evidence>
<name>A0A9W8RK45_9HYPO</name>
<proteinExistence type="inferred from homology"/>
<reference evidence="4" key="1">
    <citation type="submission" date="2022-09" db="EMBL/GenBank/DDBJ databases">
        <title>Fusarium specimens isolated from Avocado Roots.</title>
        <authorList>
            <person name="Stajich J."/>
            <person name="Roper C."/>
            <person name="Heimlech-Rivalta G."/>
        </authorList>
    </citation>
    <scope>NUCLEOTIDE SEQUENCE</scope>
    <source>
        <strain evidence="4">CF00136</strain>
    </source>
</reference>
<dbReference type="PANTHER" id="PTHR10366:SF562">
    <property type="entry name" value="ALDEHYDE REDUCTASE II (AFU_ORTHOLOGUE AFUA_1G11360)"/>
    <property type="match status" value="1"/>
</dbReference>
<comment type="caution">
    <text evidence="4">The sequence shown here is derived from an EMBL/GenBank/DDBJ whole genome shotgun (WGS) entry which is preliminary data.</text>
</comment>
<dbReference type="PANTHER" id="PTHR10366">
    <property type="entry name" value="NAD DEPENDENT EPIMERASE/DEHYDRATASE"/>
    <property type="match status" value="1"/>
</dbReference>
<evidence type="ECO:0000313" key="5">
    <source>
        <dbReference type="Proteomes" id="UP001152049"/>
    </source>
</evidence>
<evidence type="ECO:0000256" key="2">
    <source>
        <dbReference type="ARBA" id="ARBA00023445"/>
    </source>
</evidence>
<gene>
    <name evidence="4" type="ORF">NW762_014304</name>
</gene>
<dbReference type="InterPro" id="IPR050425">
    <property type="entry name" value="NAD(P)_dehydrat-like"/>
</dbReference>
<dbReference type="SUPFAM" id="SSF51735">
    <property type="entry name" value="NAD(P)-binding Rossmann-fold domains"/>
    <property type="match status" value="1"/>
</dbReference>
<dbReference type="AlphaFoldDB" id="A0A9W8RK45"/>
<dbReference type="GO" id="GO:0016616">
    <property type="term" value="F:oxidoreductase activity, acting on the CH-OH group of donors, NAD or NADP as acceptor"/>
    <property type="evidence" value="ECO:0007669"/>
    <property type="project" value="TreeGrafter"/>
</dbReference>
<sequence>MAITDTKAIPKGSTILIIGANGYTGSHVANQFLERGYKVRGTVRNAENNAWLPKFFEEKYGRGNFELVKVADMSTEHAFDQVAKGVSAVIHTAQNMSLSPNPNEVIPQVIAGVLNGLKAAYNAPSVKRFIYTSSCAASYSPERCDDLDTVVTEDTWNEYTVKQAWAPPPYTPDRGMVVYAASKTQAEQELWKYHDEHQHERPDLVVNTVVPSLNLGKPLDPANQGYSSTSAFIPLLLKGTKFPMHPFFPRQYYVHVQDSARLHVAATILEDIKDQRIFAYSERFSWDKILAMLREACPGSILPHDFSGGHDPHEIVPRDKAEALLRLLGRPGFIGLEESVKETINGL</sequence>
<dbReference type="Gene3D" id="3.40.50.720">
    <property type="entry name" value="NAD(P)-binding Rossmann-like Domain"/>
    <property type="match status" value="1"/>
</dbReference>
<dbReference type="Proteomes" id="UP001152049">
    <property type="component" value="Unassembled WGS sequence"/>
</dbReference>
<accession>A0A9W8RK45</accession>
<dbReference type="InterPro" id="IPR036291">
    <property type="entry name" value="NAD(P)-bd_dom_sf"/>
</dbReference>